<reference evidence="3" key="2">
    <citation type="journal article" date="2020" name="Nat. Commun.">
        <title>Large-scale genome sequencing of mycorrhizal fungi provides insights into the early evolution of symbiotic traits.</title>
        <authorList>
            <person name="Miyauchi S."/>
            <person name="Kiss E."/>
            <person name="Kuo A."/>
            <person name="Drula E."/>
            <person name="Kohler A."/>
            <person name="Sanchez-Garcia M."/>
            <person name="Morin E."/>
            <person name="Andreopoulos B."/>
            <person name="Barry K.W."/>
            <person name="Bonito G."/>
            <person name="Buee M."/>
            <person name="Carver A."/>
            <person name="Chen C."/>
            <person name="Cichocki N."/>
            <person name="Clum A."/>
            <person name="Culley D."/>
            <person name="Crous P.W."/>
            <person name="Fauchery L."/>
            <person name="Girlanda M."/>
            <person name="Hayes R.D."/>
            <person name="Keri Z."/>
            <person name="LaButti K."/>
            <person name="Lipzen A."/>
            <person name="Lombard V."/>
            <person name="Magnuson J."/>
            <person name="Maillard F."/>
            <person name="Murat C."/>
            <person name="Nolan M."/>
            <person name="Ohm R.A."/>
            <person name="Pangilinan J."/>
            <person name="Pereira M.F."/>
            <person name="Perotto S."/>
            <person name="Peter M."/>
            <person name="Pfister S."/>
            <person name="Riley R."/>
            <person name="Sitrit Y."/>
            <person name="Stielow J.B."/>
            <person name="Szollosi G."/>
            <person name="Zifcakova L."/>
            <person name="Stursova M."/>
            <person name="Spatafora J.W."/>
            <person name="Tedersoo L."/>
            <person name="Vaario L.M."/>
            <person name="Yamada A."/>
            <person name="Yan M."/>
            <person name="Wang P."/>
            <person name="Xu J."/>
            <person name="Bruns T."/>
            <person name="Baldrian P."/>
            <person name="Vilgalys R."/>
            <person name="Dunand C."/>
            <person name="Henrissat B."/>
            <person name="Grigoriev I.V."/>
            <person name="Hibbett D."/>
            <person name="Nagy L.G."/>
            <person name="Martin F.M."/>
        </authorList>
    </citation>
    <scope>NUCLEOTIDE SEQUENCE</scope>
    <source>
        <strain evidence="3">BED1</strain>
    </source>
</reference>
<dbReference type="InterPro" id="IPR000719">
    <property type="entry name" value="Prot_kinase_dom"/>
</dbReference>
<dbReference type="Gene3D" id="1.10.510.10">
    <property type="entry name" value="Transferase(Phosphotransferase) domain 1"/>
    <property type="match status" value="1"/>
</dbReference>
<gene>
    <name evidence="3" type="ORF">L210DRAFT_3475878</name>
</gene>
<dbReference type="Proteomes" id="UP001194468">
    <property type="component" value="Unassembled WGS sequence"/>
</dbReference>
<organism evidence="3 4">
    <name type="scientific">Boletus edulis BED1</name>
    <dbReference type="NCBI Taxonomy" id="1328754"/>
    <lineage>
        <taxon>Eukaryota</taxon>
        <taxon>Fungi</taxon>
        <taxon>Dikarya</taxon>
        <taxon>Basidiomycota</taxon>
        <taxon>Agaricomycotina</taxon>
        <taxon>Agaricomycetes</taxon>
        <taxon>Agaricomycetidae</taxon>
        <taxon>Boletales</taxon>
        <taxon>Boletineae</taxon>
        <taxon>Boletaceae</taxon>
        <taxon>Boletoideae</taxon>
        <taxon>Boletus</taxon>
    </lineage>
</organism>
<dbReference type="PANTHER" id="PTHR44329:SF214">
    <property type="entry name" value="PROTEIN KINASE DOMAIN-CONTAINING PROTEIN"/>
    <property type="match status" value="1"/>
</dbReference>
<dbReference type="SMART" id="SM00220">
    <property type="entry name" value="S_TKc"/>
    <property type="match status" value="1"/>
</dbReference>
<protein>
    <submittedName>
        <fullName evidence="3">Kinase-like domain-containing protein</fullName>
    </submittedName>
</protein>
<reference evidence="3" key="1">
    <citation type="submission" date="2019-10" db="EMBL/GenBank/DDBJ databases">
        <authorList>
            <consortium name="DOE Joint Genome Institute"/>
            <person name="Kuo A."/>
            <person name="Miyauchi S."/>
            <person name="Kiss E."/>
            <person name="Drula E."/>
            <person name="Kohler A."/>
            <person name="Sanchez-Garcia M."/>
            <person name="Andreopoulos B."/>
            <person name="Barry K.W."/>
            <person name="Bonito G."/>
            <person name="Buee M."/>
            <person name="Carver A."/>
            <person name="Chen C."/>
            <person name="Cichocki N."/>
            <person name="Clum A."/>
            <person name="Culley D."/>
            <person name="Crous P.W."/>
            <person name="Fauchery L."/>
            <person name="Girlanda M."/>
            <person name="Hayes R."/>
            <person name="Keri Z."/>
            <person name="LaButti K."/>
            <person name="Lipzen A."/>
            <person name="Lombard V."/>
            <person name="Magnuson J."/>
            <person name="Maillard F."/>
            <person name="Morin E."/>
            <person name="Murat C."/>
            <person name="Nolan M."/>
            <person name="Ohm R."/>
            <person name="Pangilinan J."/>
            <person name="Pereira M."/>
            <person name="Perotto S."/>
            <person name="Peter M."/>
            <person name="Riley R."/>
            <person name="Sitrit Y."/>
            <person name="Stielow B."/>
            <person name="Szollosi G."/>
            <person name="Zifcakova L."/>
            <person name="Stursova M."/>
            <person name="Spatafora J.W."/>
            <person name="Tedersoo L."/>
            <person name="Vaario L.-M."/>
            <person name="Yamada A."/>
            <person name="Yan M."/>
            <person name="Wang P."/>
            <person name="Xu J."/>
            <person name="Bruns T."/>
            <person name="Baldrian P."/>
            <person name="Vilgalys R."/>
            <person name="Henrissat B."/>
            <person name="Grigoriev I.V."/>
            <person name="Hibbett D."/>
            <person name="Nagy L.G."/>
            <person name="Martin F.M."/>
        </authorList>
    </citation>
    <scope>NUCLEOTIDE SEQUENCE</scope>
    <source>
        <strain evidence="3">BED1</strain>
    </source>
</reference>
<keyword evidence="3" id="KW-0418">Kinase</keyword>
<dbReference type="SUPFAM" id="SSF56112">
    <property type="entry name" value="Protein kinase-like (PK-like)"/>
    <property type="match status" value="1"/>
</dbReference>
<dbReference type="Pfam" id="PF00069">
    <property type="entry name" value="Pkinase"/>
    <property type="match status" value="1"/>
</dbReference>
<proteinExistence type="predicted"/>
<dbReference type="AlphaFoldDB" id="A0AAD4GHD1"/>
<accession>A0AAD4GHD1</accession>
<feature type="region of interest" description="Disordered" evidence="1">
    <location>
        <begin position="58"/>
        <end position="86"/>
    </location>
</feature>
<sequence>MECYICHELVERHEYTPHVGSHLAGNITGIHPQPDPSLAAFSYGTVNYDHHGIAFPAHSTPPPLQARTPLEYDHPLHPATSDDELESSDLEDILAGLSVDNHRQERLALSHSPVRTTSVPYRASQQEMPEVLQPNAFHMWLENPTDNSPKYTTIDGQKSKPNLQVQFTQAAEGLRRTTREEVVKIVKEFEGLECSDKKTCLELVEKVPIFPGLVAHTYTHLIACPRSGWFSKDDWSGRVSELKRLVDSWSQSGDIQCILSCNSIKTRLLEVLRAARPEKHKCNSALLSGTMMLNCDILNLAALVALSITGPQKKDILDQSGAQVEVLVELLHNLLEASVGLEEEYRRHFFNPLIQFSKESGYCPRGIYLNEGTIKGLVSESEGGFGIVYKGKIGSRLVAVKALKRDVDISLPEYNKQVSKEAIIWRHLRHPNCLPLYGIYRMATDGPNISVALVSPWMDQGTLFRYLERNPNADRTQLILDVVRGLDYLHSMQPHVAHRDIKPDNILITSKGRACLADFGLVSAFDTDNHFHTAPSQIIMGGTYNYMAPEIFNAKNEEAKRKVNKRACDMYALGCTIYAVCKRLPWFKQRLNGYI</sequence>
<evidence type="ECO:0000256" key="1">
    <source>
        <dbReference type="SAM" id="MobiDB-lite"/>
    </source>
</evidence>
<dbReference type="InterPro" id="IPR011009">
    <property type="entry name" value="Kinase-like_dom_sf"/>
</dbReference>
<dbReference type="GO" id="GO:0004674">
    <property type="term" value="F:protein serine/threonine kinase activity"/>
    <property type="evidence" value="ECO:0007669"/>
    <property type="project" value="TreeGrafter"/>
</dbReference>
<dbReference type="GO" id="GO:0005524">
    <property type="term" value="F:ATP binding"/>
    <property type="evidence" value="ECO:0007669"/>
    <property type="project" value="InterPro"/>
</dbReference>
<feature type="domain" description="Protein kinase" evidence="2">
    <location>
        <begin position="374"/>
        <end position="595"/>
    </location>
</feature>
<dbReference type="EMBL" id="WHUW01000006">
    <property type="protein sequence ID" value="KAF8444887.1"/>
    <property type="molecule type" value="Genomic_DNA"/>
</dbReference>
<comment type="caution">
    <text evidence="3">The sequence shown here is derived from an EMBL/GenBank/DDBJ whole genome shotgun (WGS) entry which is preliminary data.</text>
</comment>
<evidence type="ECO:0000313" key="4">
    <source>
        <dbReference type="Proteomes" id="UP001194468"/>
    </source>
</evidence>
<keyword evidence="4" id="KW-1185">Reference proteome</keyword>
<evidence type="ECO:0000313" key="3">
    <source>
        <dbReference type="EMBL" id="KAF8444887.1"/>
    </source>
</evidence>
<dbReference type="PROSITE" id="PS00108">
    <property type="entry name" value="PROTEIN_KINASE_ST"/>
    <property type="match status" value="1"/>
</dbReference>
<dbReference type="InterPro" id="IPR008271">
    <property type="entry name" value="Ser/Thr_kinase_AS"/>
</dbReference>
<dbReference type="InterPro" id="IPR051681">
    <property type="entry name" value="Ser/Thr_Kinases-Pseudokinases"/>
</dbReference>
<evidence type="ECO:0000259" key="2">
    <source>
        <dbReference type="PROSITE" id="PS50011"/>
    </source>
</evidence>
<dbReference type="PANTHER" id="PTHR44329">
    <property type="entry name" value="SERINE/THREONINE-PROTEIN KINASE TNNI3K-RELATED"/>
    <property type="match status" value="1"/>
</dbReference>
<keyword evidence="3" id="KW-0808">Transferase</keyword>
<dbReference type="PROSITE" id="PS50011">
    <property type="entry name" value="PROTEIN_KINASE_DOM"/>
    <property type="match status" value="1"/>
</dbReference>
<name>A0AAD4GHD1_BOLED</name>